<accession>A0ABM1AEX9</accession>
<keyword evidence="9" id="KW-0807">Transducer</keyword>
<evidence type="ECO:0000256" key="9">
    <source>
        <dbReference type="ARBA" id="ARBA00023224"/>
    </source>
</evidence>
<keyword evidence="3 10" id="KW-0812">Transmembrane</keyword>
<feature type="non-terminal residue" evidence="13">
    <location>
        <position position="302"/>
    </location>
</feature>
<protein>
    <submittedName>
        <fullName evidence="13">Metabotropic glutamate receptor 3</fullName>
    </submittedName>
</protein>
<organism evidence="12 13">
    <name type="scientific">Aplysia californica</name>
    <name type="common">California sea hare</name>
    <dbReference type="NCBI Taxonomy" id="6500"/>
    <lineage>
        <taxon>Eukaryota</taxon>
        <taxon>Metazoa</taxon>
        <taxon>Spiralia</taxon>
        <taxon>Lophotrochozoa</taxon>
        <taxon>Mollusca</taxon>
        <taxon>Gastropoda</taxon>
        <taxon>Heterobranchia</taxon>
        <taxon>Euthyneura</taxon>
        <taxon>Tectipleura</taxon>
        <taxon>Aplysiida</taxon>
        <taxon>Aplysioidea</taxon>
        <taxon>Aplysiidae</taxon>
        <taxon>Aplysia</taxon>
    </lineage>
</organism>
<keyword evidence="6 10" id="KW-0472">Membrane</keyword>
<name>A0ABM1AEX9_APLCA</name>
<evidence type="ECO:0000256" key="1">
    <source>
        <dbReference type="ARBA" id="ARBA00004651"/>
    </source>
</evidence>
<reference evidence="13" key="1">
    <citation type="submission" date="2025-08" db="UniProtKB">
        <authorList>
            <consortium name="RefSeq"/>
        </authorList>
    </citation>
    <scope>IDENTIFICATION</scope>
</reference>
<feature type="transmembrane region" description="Helical" evidence="10">
    <location>
        <begin position="100"/>
        <end position="122"/>
    </location>
</feature>
<evidence type="ECO:0000259" key="11">
    <source>
        <dbReference type="Pfam" id="PF01094"/>
    </source>
</evidence>
<dbReference type="RefSeq" id="XP_012946373.1">
    <property type="nucleotide sequence ID" value="XM_013090919.2"/>
</dbReference>
<keyword evidence="8" id="KW-0325">Glycoprotein</keyword>
<dbReference type="InterPro" id="IPR001828">
    <property type="entry name" value="ANF_lig-bd_rcpt"/>
</dbReference>
<dbReference type="InterPro" id="IPR017979">
    <property type="entry name" value="GPCR_3_CS"/>
</dbReference>
<gene>
    <name evidence="13" type="primary">LOC101845668</name>
</gene>
<feature type="domain" description="Receptor ligand binding region" evidence="11">
    <location>
        <begin position="193"/>
        <end position="301"/>
    </location>
</feature>
<evidence type="ECO:0000256" key="3">
    <source>
        <dbReference type="ARBA" id="ARBA00022692"/>
    </source>
</evidence>
<dbReference type="Gene3D" id="3.40.50.2300">
    <property type="match status" value="1"/>
</dbReference>
<feature type="transmembrane region" description="Helical" evidence="10">
    <location>
        <begin position="48"/>
        <end position="66"/>
    </location>
</feature>
<keyword evidence="12" id="KW-1185">Reference proteome</keyword>
<evidence type="ECO:0000256" key="7">
    <source>
        <dbReference type="ARBA" id="ARBA00023170"/>
    </source>
</evidence>
<sequence>MINIIFIPSLSLPLHHYYVLVLVLVLVLLLDIIIIIITTSVIRRRFDISMLTLTSTVIIVSVLGGVNKNDLDQMKALPQHQPSGKWRPSLRPKVTRVKNASFLTLTLPLTLLFFLVSTCNAATKLKHTSFTSSFTAGHGVVAGGGLGGDGSSPLLKIVTEGDVVFGGLFPMHEQGLHGGATCGRIKREKGIQRLEAMLYAVDLLNADSEILPELKIGLHVLDTCSDDTFALEQCMDFIKAQLSSIDVDDYECRDGYPPIFHPLRPVAGVIGAASSPVSIMVANILRLFKIPQISYASTSADL</sequence>
<dbReference type="Proteomes" id="UP000694888">
    <property type="component" value="Unplaced"/>
</dbReference>
<dbReference type="Pfam" id="PF01094">
    <property type="entry name" value="ANF_receptor"/>
    <property type="match status" value="1"/>
</dbReference>
<evidence type="ECO:0000256" key="5">
    <source>
        <dbReference type="ARBA" id="ARBA00023040"/>
    </source>
</evidence>
<feature type="transmembrane region" description="Helical" evidence="10">
    <location>
        <begin position="17"/>
        <end position="36"/>
    </location>
</feature>
<dbReference type="PANTHER" id="PTHR24060">
    <property type="entry name" value="METABOTROPIC GLUTAMATE RECEPTOR"/>
    <property type="match status" value="1"/>
</dbReference>
<keyword evidence="7 13" id="KW-0675">Receptor</keyword>
<dbReference type="GeneID" id="101845668"/>
<keyword evidence="5" id="KW-0297">G-protein coupled receptor</keyword>
<dbReference type="PROSITE" id="PS00979">
    <property type="entry name" value="G_PROTEIN_RECEP_F3_1"/>
    <property type="match status" value="1"/>
</dbReference>
<dbReference type="PRINTS" id="PR00248">
    <property type="entry name" value="GPCRMGR"/>
</dbReference>
<dbReference type="InterPro" id="IPR050726">
    <property type="entry name" value="mGluR"/>
</dbReference>
<comment type="subcellular location">
    <subcellularLocation>
        <location evidence="1">Cell membrane</location>
        <topology evidence="1">Multi-pass membrane protein</topology>
    </subcellularLocation>
</comment>
<evidence type="ECO:0000256" key="8">
    <source>
        <dbReference type="ARBA" id="ARBA00023180"/>
    </source>
</evidence>
<evidence type="ECO:0000256" key="4">
    <source>
        <dbReference type="ARBA" id="ARBA00022989"/>
    </source>
</evidence>
<proteinExistence type="predicted"/>
<dbReference type="SUPFAM" id="SSF53822">
    <property type="entry name" value="Periplasmic binding protein-like I"/>
    <property type="match status" value="1"/>
</dbReference>
<evidence type="ECO:0000256" key="2">
    <source>
        <dbReference type="ARBA" id="ARBA00022475"/>
    </source>
</evidence>
<evidence type="ECO:0000256" key="6">
    <source>
        <dbReference type="ARBA" id="ARBA00023136"/>
    </source>
</evidence>
<evidence type="ECO:0000313" key="12">
    <source>
        <dbReference type="Proteomes" id="UP000694888"/>
    </source>
</evidence>
<keyword evidence="4 10" id="KW-1133">Transmembrane helix</keyword>
<evidence type="ECO:0000256" key="10">
    <source>
        <dbReference type="SAM" id="Phobius"/>
    </source>
</evidence>
<dbReference type="InterPro" id="IPR028082">
    <property type="entry name" value="Peripla_BP_I"/>
</dbReference>
<dbReference type="InterPro" id="IPR000337">
    <property type="entry name" value="GPCR_3"/>
</dbReference>
<evidence type="ECO:0000313" key="13">
    <source>
        <dbReference type="RefSeq" id="XP_012946373.1"/>
    </source>
</evidence>
<keyword evidence="2" id="KW-1003">Cell membrane</keyword>